<dbReference type="GO" id="GO:0009055">
    <property type="term" value="F:electron transfer activity"/>
    <property type="evidence" value="ECO:0007669"/>
    <property type="project" value="InterPro"/>
</dbReference>
<evidence type="ECO:0000313" key="7">
    <source>
        <dbReference type="EMBL" id="MBK1789815.1"/>
    </source>
</evidence>
<dbReference type="InterPro" id="IPR050597">
    <property type="entry name" value="Cytochrome_c_Oxidase_Subunit"/>
</dbReference>
<dbReference type="InterPro" id="IPR038414">
    <property type="entry name" value="CcoP_N_sf"/>
</dbReference>
<keyword evidence="2 4" id="KW-0479">Metal-binding</keyword>
<dbReference type="PROSITE" id="PS51007">
    <property type="entry name" value="CYTC"/>
    <property type="match status" value="1"/>
</dbReference>
<keyword evidence="1 4" id="KW-0349">Heme</keyword>
<evidence type="ECO:0000256" key="2">
    <source>
        <dbReference type="ARBA" id="ARBA00022723"/>
    </source>
</evidence>
<dbReference type="InterPro" id="IPR032858">
    <property type="entry name" value="CcoP_N"/>
</dbReference>
<evidence type="ECO:0000256" key="1">
    <source>
        <dbReference type="ARBA" id="ARBA00022617"/>
    </source>
</evidence>
<dbReference type="Pfam" id="PF13442">
    <property type="entry name" value="Cytochrome_CBB3"/>
    <property type="match status" value="1"/>
</dbReference>
<dbReference type="GO" id="GO:0046872">
    <property type="term" value="F:metal ion binding"/>
    <property type="evidence" value="ECO:0007669"/>
    <property type="project" value="UniProtKB-KW"/>
</dbReference>
<dbReference type="PANTHER" id="PTHR33751">
    <property type="entry name" value="CBB3-TYPE CYTOCHROME C OXIDASE SUBUNIT FIXP"/>
    <property type="match status" value="1"/>
</dbReference>
<evidence type="ECO:0000256" key="5">
    <source>
        <dbReference type="SAM" id="Phobius"/>
    </source>
</evidence>
<keyword evidence="5" id="KW-1133">Transmembrane helix</keyword>
<dbReference type="RefSeq" id="WP_200309857.1">
    <property type="nucleotide sequence ID" value="NZ_JAENIM010000009.1"/>
</dbReference>
<feature type="domain" description="Cytochrome c" evidence="6">
    <location>
        <begin position="101"/>
        <end position="186"/>
    </location>
</feature>
<dbReference type="Gene3D" id="6.10.280.130">
    <property type="match status" value="1"/>
</dbReference>
<evidence type="ECO:0000256" key="3">
    <source>
        <dbReference type="ARBA" id="ARBA00023004"/>
    </source>
</evidence>
<keyword evidence="8" id="KW-1185">Reference proteome</keyword>
<dbReference type="InterPro" id="IPR009056">
    <property type="entry name" value="Cyt_c-like_dom"/>
</dbReference>
<dbReference type="Proteomes" id="UP000624703">
    <property type="component" value="Unassembled WGS sequence"/>
</dbReference>
<keyword evidence="5" id="KW-0812">Transmembrane</keyword>
<evidence type="ECO:0000313" key="8">
    <source>
        <dbReference type="Proteomes" id="UP000624703"/>
    </source>
</evidence>
<dbReference type="EMBL" id="JAENIM010000009">
    <property type="protein sequence ID" value="MBK1789815.1"/>
    <property type="molecule type" value="Genomic_DNA"/>
</dbReference>
<comment type="caution">
    <text evidence="7">The sequence shown here is derived from an EMBL/GenBank/DDBJ whole genome shotgun (WGS) entry which is preliminary data.</text>
</comment>
<dbReference type="SUPFAM" id="SSF46626">
    <property type="entry name" value="Cytochrome c"/>
    <property type="match status" value="1"/>
</dbReference>
<organism evidence="7 8">
    <name type="scientific">Persicirhabdus sediminis</name>
    <dbReference type="NCBI Taxonomy" id="454144"/>
    <lineage>
        <taxon>Bacteria</taxon>
        <taxon>Pseudomonadati</taxon>
        <taxon>Verrucomicrobiota</taxon>
        <taxon>Verrucomicrobiia</taxon>
        <taxon>Verrucomicrobiales</taxon>
        <taxon>Verrucomicrobiaceae</taxon>
        <taxon>Persicirhabdus</taxon>
    </lineage>
</organism>
<dbReference type="AlphaFoldDB" id="A0A8J7MC89"/>
<accession>A0A8J7MC89</accession>
<keyword evidence="3 4" id="KW-0408">Iron</keyword>
<dbReference type="Pfam" id="PF14715">
    <property type="entry name" value="FixP_N"/>
    <property type="match status" value="1"/>
</dbReference>
<proteinExistence type="predicted"/>
<keyword evidence="5" id="KW-0472">Membrane</keyword>
<feature type="transmembrane region" description="Helical" evidence="5">
    <location>
        <begin position="34"/>
        <end position="52"/>
    </location>
</feature>
<dbReference type="PANTHER" id="PTHR33751:SF1">
    <property type="entry name" value="CBB3-TYPE CYTOCHROME C OXIDASE SUBUNIT FIXP"/>
    <property type="match status" value="1"/>
</dbReference>
<protein>
    <submittedName>
        <fullName evidence="7">C-type cytochrome</fullName>
    </submittedName>
</protein>
<name>A0A8J7MC89_9BACT</name>
<reference evidence="7" key="1">
    <citation type="submission" date="2021-01" db="EMBL/GenBank/DDBJ databases">
        <title>Modified the classification status of verrucomicrobia.</title>
        <authorList>
            <person name="Feng X."/>
        </authorList>
    </citation>
    <scope>NUCLEOTIDE SEQUENCE</scope>
    <source>
        <strain evidence="7">_KCTC 22039</strain>
    </source>
</reference>
<dbReference type="Gene3D" id="1.10.760.10">
    <property type="entry name" value="Cytochrome c-like domain"/>
    <property type="match status" value="1"/>
</dbReference>
<dbReference type="InterPro" id="IPR036909">
    <property type="entry name" value="Cyt_c-like_dom_sf"/>
</dbReference>
<dbReference type="GO" id="GO:0020037">
    <property type="term" value="F:heme binding"/>
    <property type="evidence" value="ECO:0007669"/>
    <property type="project" value="InterPro"/>
</dbReference>
<evidence type="ECO:0000256" key="4">
    <source>
        <dbReference type="PROSITE-ProRule" id="PRU00433"/>
    </source>
</evidence>
<gene>
    <name evidence="7" type="ORF">JIN82_01465</name>
</gene>
<evidence type="ECO:0000259" key="6">
    <source>
        <dbReference type="PROSITE" id="PS51007"/>
    </source>
</evidence>
<sequence length="191" mass="21415">MTDPRTNKDINKGPVLREHTFDGIEEYDQKLPNWWLFTFYIAIVLYIVYWLLMYSTGLIKPDSQVIDEHMAKIEQVQKAELEAMLANLDDQTLITWSQNGGILAEGEEIYKANCLACHGAGLEGGIGRPLNADKLHYGNKPMELFNIVLNGSPADAVGYNGQKMQAWKQLGPDKVAKVVAFVASKNDNIKE</sequence>